<feature type="region of interest" description="Disordered" evidence="1">
    <location>
        <begin position="778"/>
        <end position="851"/>
    </location>
</feature>
<feature type="compositionally biased region" description="Basic and acidic residues" evidence="1">
    <location>
        <begin position="401"/>
        <end position="423"/>
    </location>
</feature>
<evidence type="ECO:0008006" key="4">
    <source>
        <dbReference type="Google" id="ProtNLM"/>
    </source>
</evidence>
<gene>
    <name evidence="2" type="ORF">BGZ96_007643</name>
</gene>
<feature type="compositionally biased region" description="Basic residues" evidence="1">
    <location>
        <begin position="697"/>
        <end position="708"/>
    </location>
</feature>
<feature type="compositionally biased region" description="Basic and acidic residues" evidence="1">
    <location>
        <begin position="896"/>
        <end position="906"/>
    </location>
</feature>
<feature type="compositionally biased region" description="Acidic residues" evidence="1">
    <location>
        <begin position="199"/>
        <end position="217"/>
    </location>
</feature>
<evidence type="ECO:0000313" key="2">
    <source>
        <dbReference type="EMBL" id="KAG0298768.1"/>
    </source>
</evidence>
<sequence length="1026" mass="113922">MSTVDINETLSKVTPQKTAFLVDAWLVHQAIPDVSTLKFIAAIIDLDFEIVRYWFYCRSNQDGIKRAFAQSAAGGSDDGIVLPLLEEYYLLDKFSDDIDWDYRGPDFESQEDEQGQMLEQEQELEHEQESACSSPTTAPQPTRCKQSSPKQQRRRSSSITTLPSDLIKTLKFDTRKKPPSNTENRRRKPTRRRNKAMESSDEGEQDYERADDSEECDTLGTRSRAYARESLGPSKPSRPRKAVVRGSNGEPIRKRGRPPGVANKKAKLQSTSTKGQPPAAPTTQTKLQQLSAALVSIPDHPQTTDSSQISGTPRYLTPVILLPARAVSPRTLSSAGSTTDAILQDTTSIIPPSDDKPIDDFLEARDLANGDTGGIPLAEKAASSSNGPTSGLVGDPVAGAESRKRFLELHQSEEAHKRREQNRARSTAPSKTRGSKGSSIASSNAKPVSKKRKVVSMSGDDDRNVDDDEDEDTKGEDGNSTMAQDPPSSLRSVGDFRKVERAKGPTMGNPPAFFKEYGALIAKRREKQPGQEQPPESTTNLEIAQHPPTLGAVPQLYQTPIVIAMAPIDRTVQHPLPPNLTAPTLHAQAHVGEPKLLHHPHNKSPSYFSQYSGSKYDTRDSSVGYVDHQAFEQEKIASRQRDYERRKEESERQRDYNDDHWYKEHKGSSNYRTDAGRSDGDENRDSSRGRSRERNRSGSRKKYHRRKRSESSEPLRRRSVPRGRSVNPRPLNFRQQTIYAATIVSKNSTHRNDDLPSSTATHADKILSPQLHTQHRFSYEGSHSPFSPEAFDPASLASAPFPPLETLPQVTSSPHQPQHAQSGGHYPLEDRRHSSRANDTGTPWNTHHEHQCVSQVTSPVLASDPMDIANVPTAPASYFSSGSGNGYESCNNDNSTDAHGRPRESSSIEFYSPQPINMELTHSSLPPPARFSPSRHSDQPPHFSTFAIPHPDTKSKDQPQSDTTQHLDSWAARPEALNWTKGGRSIAMATTEVTMTDETRMVITDNYISGLEAKTLIMDMTMWGMQ</sequence>
<feature type="compositionally biased region" description="Acidic residues" evidence="1">
    <location>
        <begin position="463"/>
        <end position="474"/>
    </location>
</feature>
<feature type="region of interest" description="Disordered" evidence="1">
    <location>
        <begin position="888"/>
        <end position="970"/>
    </location>
</feature>
<feature type="compositionally biased region" description="Polar residues" evidence="1">
    <location>
        <begin position="130"/>
        <end position="144"/>
    </location>
</feature>
<comment type="caution">
    <text evidence="2">The sequence shown here is derived from an EMBL/GenBank/DDBJ whole genome shotgun (WGS) entry which is preliminary data.</text>
</comment>
<proteinExistence type="predicted"/>
<name>A0ABQ7KIQ1_9FUNG</name>
<dbReference type="EMBL" id="JAAAIM010000004">
    <property type="protein sequence ID" value="KAG0298768.1"/>
    <property type="molecule type" value="Genomic_DNA"/>
</dbReference>
<feature type="compositionally biased region" description="Acidic residues" evidence="1">
    <location>
        <begin position="108"/>
        <end position="122"/>
    </location>
</feature>
<evidence type="ECO:0000256" key="1">
    <source>
        <dbReference type="SAM" id="MobiDB-lite"/>
    </source>
</evidence>
<feature type="compositionally biased region" description="Basic and acidic residues" evidence="1">
    <location>
        <begin position="636"/>
        <end position="667"/>
    </location>
</feature>
<feature type="compositionally biased region" description="Basic and acidic residues" evidence="1">
    <location>
        <begin position="353"/>
        <end position="368"/>
    </location>
</feature>
<feature type="compositionally biased region" description="Basic and acidic residues" evidence="1">
    <location>
        <begin position="674"/>
        <end position="696"/>
    </location>
</feature>
<accession>A0ABQ7KIQ1</accession>
<feature type="compositionally biased region" description="Basic residues" evidence="1">
    <location>
        <begin position="185"/>
        <end position="194"/>
    </location>
</feature>
<feature type="region of interest" description="Disordered" evidence="1">
    <location>
        <begin position="636"/>
        <end position="734"/>
    </location>
</feature>
<feature type="compositionally biased region" description="Polar residues" evidence="1">
    <location>
        <begin position="479"/>
        <end position="491"/>
    </location>
</feature>
<keyword evidence="3" id="KW-1185">Reference proteome</keyword>
<protein>
    <recommendedName>
        <fullName evidence="4">Homeobox domain-containing protein</fullName>
    </recommendedName>
</protein>
<reference evidence="2 3" key="1">
    <citation type="journal article" date="2020" name="Fungal Divers.">
        <title>Resolving the Mortierellaceae phylogeny through synthesis of multi-gene phylogenetics and phylogenomics.</title>
        <authorList>
            <person name="Vandepol N."/>
            <person name="Liber J."/>
            <person name="Desiro A."/>
            <person name="Na H."/>
            <person name="Kennedy M."/>
            <person name="Barry K."/>
            <person name="Grigoriev I.V."/>
            <person name="Miller A.N."/>
            <person name="O'Donnell K."/>
            <person name="Stajich J.E."/>
            <person name="Bonito G."/>
        </authorList>
    </citation>
    <scope>NUCLEOTIDE SEQUENCE [LARGE SCALE GENOMIC DNA]</scope>
    <source>
        <strain evidence="2 3">AD045</strain>
    </source>
</reference>
<feature type="compositionally biased region" description="Polar residues" evidence="1">
    <location>
        <begin position="424"/>
        <end position="446"/>
    </location>
</feature>
<evidence type="ECO:0000313" key="3">
    <source>
        <dbReference type="Proteomes" id="UP001194696"/>
    </source>
</evidence>
<feature type="compositionally biased region" description="Polar residues" evidence="1">
    <location>
        <begin position="268"/>
        <end position="287"/>
    </location>
</feature>
<feature type="compositionally biased region" description="Polar residues" evidence="1">
    <location>
        <begin position="808"/>
        <end position="821"/>
    </location>
</feature>
<feature type="region of interest" description="Disordered" evidence="1">
    <location>
        <begin position="347"/>
        <end position="493"/>
    </location>
</feature>
<feature type="region of interest" description="Disordered" evidence="1">
    <location>
        <begin position="102"/>
        <end position="287"/>
    </location>
</feature>
<dbReference type="Proteomes" id="UP001194696">
    <property type="component" value="Unassembled WGS sequence"/>
</dbReference>
<feature type="compositionally biased region" description="Low complexity" evidence="1">
    <location>
        <begin position="790"/>
        <end position="799"/>
    </location>
</feature>
<organism evidence="2 3">
    <name type="scientific">Linnemannia gamsii</name>
    <dbReference type="NCBI Taxonomy" id="64522"/>
    <lineage>
        <taxon>Eukaryota</taxon>
        <taxon>Fungi</taxon>
        <taxon>Fungi incertae sedis</taxon>
        <taxon>Mucoromycota</taxon>
        <taxon>Mortierellomycotina</taxon>
        <taxon>Mortierellomycetes</taxon>
        <taxon>Mortierellales</taxon>
        <taxon>Mortierellaceae</taxon>
        <taxon>Linnemannia</taxon>
    </lineage>
</organism>